<sequence length="545" mass="59037">MDRSIGRRSFLAAAGGGAAALLGVGSVAGCNSSGGGAQANSAESNTKVKLPAYLPYTGITPDLAATAAGVEAAFRHFPKERPKSVPDKPGSGETVSGMSNIFYAVPPGLDRNSYWSGLNDRLGIDLKLQMVAAADYEQKFATTIAGNELPDVLQLRPVANLPSLLDKRFTRLDEHLAGDAIKKYPNLANIPTRTWKSAVFNGGIYGVPIPRGAVQLYSFIRQDLFEAAGVSPEPKSLAELTETAKALTDPKSRRWAFGYWIHVRDFLQMMNQSPNGWREEGGRLTHQYETQEYKQGISDLAQLWTAGVLHPDAFSDQLPFKNLFNAGTIAINAIDGYLGWNAYIQSGASNPKFKLGLMPIYTRTGGTLAPWWQGSGTYSMTALKQQSDPKKIELILRMLNWLAAPFGTEEYVYRLFGKEGVDHTVNASGDPTLTASGLTNTALPIRYLADAPAVIYQPGRPQDADVQHAYQTKVLAKVAVNPTVGLFSNTNATKNATIDKAFGNGVKEIVQGRKPIATLDDLVKSWRSGGGDAMRSEYEAQLQSR</sequence>
<dbReference type="GO" id="GO:0030313">
    <property type="term" value="C:cell envelope"/>
    <property type="evidence" value="ECO:0007669"/>
    <property type="project" value="UniProtKB-SubCell"/>
</dbReference>
<dbReference type="AlphaFoldDB" id="A0A841DKX3"/>
<evidence type="ECO:0000256" key="1">
    <source>
        <dbReference type="ARBA" id="ARBA00004196"/>
    </source>
</evidence>
<dbReference type="InterPro" id="IPR050490">
    <property type="entry name" value="Bact_solute-bd_prot1"/>
</dbReference>
<comment type="similarity">
    <text evidence="2">Belongs to the bacterial solute-binding protein 1 family.</text>
</comment>
<dbReference type="RefSeq" id="WP_184831386.1">
    <property type="nucleotide sequence ID" value="NZ_BAAAVN010000014.1"/>
</dbReference>
<evidence type="ECO:0000313" key="5">
    <source>
        <dbReference type="EMBL" id="MBB5977426.1"/>
    </source>
</evidence>
<keyword evidence="3" id="KW-0813">Transport</keyword>
<accession>A0A841DKX3</accession>
<dbReference type="InterPro" id="IPR006311">
    <property type="entry name" value="TAT_signal"/>
</dbReference>
<keyword evidence="6" id="KW-1185">Reference proteome</keyword>
<dbReference type="PROSITE" id="PS51318">
    <property type="entry name" value="TAT"/>
    <property type="match status" value="1"/>
</dbReference>
<dbReference type="Gene3D" id="3.40.190.10">
    <property type="entry name" value="Periplasmic binding protein-like II"/>
    <property type="match status" value="1"/>
</dbReference>
<evidence type="ECO:0000256" key="2">
    <source>
        <dbReference type="ARBA" id="ARBA00008520"/>
    </source>
</evidence>
<name>A0A841DKX3_9ACTN</name>
<protein>
    <submittedName>
        <fullName evidence="5">Putative aldouronate transport system substrate-binding protein</fullName>
    </submittedName>
</protein>
<comment type="caution">
    <text evidence="5">The sequence shown here is derived from an EMBL/GenBank/DDBJ whole genome shotgun (WGS) entry which is preliminary data.</text>
</comment>
<comment type="subcellular location">
    <subcellularLocation>
        <location evidence="1">Cell envelope</location>
    </subcellularLocation>
</comment>
<dbReference type="SUPFAM" id="SSF53850">
    <property type="entry name" value="Periplasmic binding protein-like II"/>
    <property type="match status" value="1"/>
</dbReference>
<proteinExistence type="inferred from homology"/>
<dbReference type="InterPro" id="IPR006059">
    <property type="entry name" value="SBP"/>
</dbReference>
<keyword evidence="4" id="KW-0732">Signal</keyword>
<organism evidence="5 6">
    <name type="scientific">Kribbella solani</name>
    <dbReference type="NCBI Taxonomy" id="236067"/>
    <lineage>
        <taxon>Bacteria</taxon>
        <taxon>Bacillati</taxon>
        <taxon>Actinomycetota</taxon>
        <taxon>Actinomycetes</taxon>
        <taxon>Propionibacteriales</taxon>
        <taxon>Kribbellaceae</taxon>
        <taxon>Kribbella</taxon>
    </lineage>
</organism>
<dbReference type="PROSITE" id="PS51257">
    <property type="entry name" value="PROKAR_LIPOPROTEIN"/>
    <property type="match status" value="1"/>
</dbReference>
<dbReference type="Pfam" id="PF13416">
    <property type="entry name" value="SBP_bac_8"/>
    <property type="match status" value="1"/>
</dbReference>
<reference evidence="5 6" key="1">
    <citation type="submission" date="2020-08" db="EMBL/GenBank/DDBJ databases">
        <title>Sequencing the genomes of 1000 actinobacteria strains.</title>
        <authorList>
            <person name="Klenk H.-P."/>
        </authorList>
    </citation>
    <scope>NUCLEOTIDE SEQUENCE [LARGE SCALE GENOMIC DNA]</scope>
    <source>
        <strain evidence="5 6">DSM 17294</strain>
    </source>
</reference>
<dbReference type="PANTHER" id="PTHR43649">
    <property type="entry name" value="ARABINOSE-BINDING PROTEIN-RELATED"/>
    <property type="match status" value="1"/>
</dbReference>
<evidence type="ECO:0000256" key="4">
    <source>
        <dbReference type="ARBA" id="ARBA00022729"/>
    </source>
</evidence>
<evidence type="ECO:0000313" key="6">
    <source>
        <dbReference type="Proteomes" id="UP000558997"/>
    </source>
</evidence>
<evidence type="ECO:0000256" key="3">
    <source>
        <dbReference type="ARBA" id="ARBA00022448"/>
    </source>
</evidence>
<dbReference type="Proteomes" id="UP000558997">
    <property type="component" value="Unassembled WGS sequence"/>
</dbReference>
<dbReference type="PANTHER" id="PTHR43649:SF31">
    <property type="entry name" value="SN-GLYCEROL-3-PHOSPHATE-BINDING PERIPLASMIC PROTEIN UGPB"/>
    <property type="match status" value="1"/>
</dbReference>
<gene>
    <name evidence="5" type="ORF">HDA44_000767</name>
</gene>
<dbReference type="EMBL" id="JACHNF010000001">
    <property type="protein sequence ID" value="MBB5977426.1"/>
    <property type="molecule type" value="Genomic_DNA"/>
</dbReference>